<keyword evidence="1" id="KW-0963">Cytoplasm</keyword>
<dbReference type="AlphaFoldDB" id="A0A670JMD5"/>
<keyword evidence="2" id="KW-1133">Transmembrane helix</keyword>
<dbReference type="GO" id="GO:0070840">
    <property type="term" value="F:dynein complex binding"/>
    <property type="evidence" value="ECO:0007669"/>
    <property type="project" value="TreeGrafter"/>
</dbReference>
<evidence type="ECO:0000256" key="1">
    <source>
        <dbReference type="ARBA" id="ARBA00022490"/>
    </source>
</evidence>
<evidence type="ECO:0000256" key="2">
    <source>
        <dbReference type="SAM" id="Phobius"/>
    </source>
</evidence>
<keyword evidence="2" id="KW-0472">Membrane</keyword>
<dbReference type="PANTHER" id="PTHR13072">
    <property type="entry name" value="DYNACTIN 6"/>
    <property type="match status" value="1"/>
</dbReference>
<dbReference type="Ensembl" id="ENSPMRT00000027785.1">
    <property type="protein sequence ID" value="ENSPMRP00000026183.1"/>
    <property type="gene ID" value="ENSPMRG00000016938.1"/>
</dbReference>
<feature type="transmembrane region" description="Helical" evidence="2">
    <location>
        <begin position="59"/>
        <end position="84"/>
    </location>
</feature>
<dbReference type="OMA" id="MIINGYP"/>
<sequence length="85" mass="9259">MVEKAQNSVKIAPGGDVTTGPRTVIHPKAWIVAEAAPMIGECNIIEEQTMIINGYPENIVFVSIILSLGRLILSTFGQIFLSLYE</sequence>
<keyword evidence="2" id="KW-0812">Transmembrane</keyword>
<proteinExistence type="predicted"/>
<dbReference type="InterPro" id="IPR027777">
    <property type="entry name" value="DCTN6"/>
</dbReference>
<dbReference type="GO" id="GO:0005869">
    <property type="term" value="C:dynactin complex"/>
    <property type="evidence" value="ECO:0007669"/>
    <property type="project" value="InterPro"/>
</dbReference>
<reference evidence="3 4" key="1">
    <citation type="journal article" date="2019" name="Proc. Natl. Acad. Sci. U.S.A.">
        <title>Regulatory changes in pterin and carotenoid genes underlie balanced color polymorphisms in the wall lizard.</title>
        <authorList>
            <person name="Andrade P."/>
            <person name="Pinho C."/>
            <person name="Perez I de Lanuza G."/>
            <person name="Afonso S."/>
            <person name="Brejcha J."/>
            <person name="Rubin C.J."/>
            <person name="Wallerman O."/>
            <person name="Pereira P."/>
            <person name="Sabatino S.J."/>
            <person name="Bellati A."/>
            <person name="Pellitteri-Rosa D."/>
            <person name="Bosakova Z."/>
            <person name="Bunikis I."/>
            <person name="Carretero M.A."/>
            <person name="Feiner N."/>
            <person name="Marsik P."/>
            <person name="Pauperio F."/>
            <person name="Salvi D."/>
            <person name="Soler L."/>
            <person name="While G.M."/>
            <person name="Uller T."/>
            <person name="Font E."/>
            <person name="Andersson L."/>
            <person name="Carneiro M."/>
        </authorList>
    </citation>
    <scope>NUCLEOTIDE SEQUENCE</scope>
</reference>
<evidence type="ECO:0008006" key="5">
    <source>
        <dbReference type="Google" id="ProtNLM"/>
    </source>
</evidence>
<dbReference type="GO" id="GO:0007052">
    <property type="term" value="P:mitotic spindle organization"/>
    <property type="evidence" value="ECO:0007669"/>
    <property type="project" value="TreeGrafter"/>
</dbReference>
<dbReference type="PANTHER" id="PTHR13072:SF0">
    <property type="entry name" value="DYNACTIN SUBUNIT 6"/>
    <property type="match status" value="1"/>
</dbReference>
<accession>A0A670JMD5</accession>
<dbReference type="Proteomes" id="UP000472272">
    <property type="component" value="Chromosome 11"/>
</dbReference>
<evidence type="ECO:0000313" key="3">
    <source>
        <dbReference type="Ensembl" id="ENSPMRP00000026183.1"/>
    </source>
</evidence>
<reference evidence="3" key="2">
    <citation type="submission" date="2025-08" db="UniProtKB">
        <authorList>
            <consortium name="Ensembl"/>
        </authorList>
    </citation>
    <scope>IDENTIFICATION</scope>
</reference>
<keyword evidence="4" id="KW-1185">Reference proteome</keyword>
<organism evidence="3 4">
    <name type="scientific">Podarcis muralis</name>
    <name type="common">Wall lizard</name>
    <name type="synonym">Lacerta muralis</name>
    <dbReference type="NCBI Taxonomy" id="64176"/>
    <lineage>
        <taxon>Eukaryota</taxon>
        <taxon>Metazoa</taxon>
        <taxon>Chordata</taxon>
        <taxon>Craniata</taxon>
        <taxon>Vertebrata</taxon>
        <taxon>Euteleostomi</taxon>
        <taxon>Lepidosauria</taxon>
        <taxon>Squamata</taxon>
        <taxon>Bifurcata</taxon>
        <taxon>Unidentata</taxon>
        <taxon>Episquamata</taxon>
        <taxon>Laterata</taxon>
        <taxon>Lacertibaenia</taxon>
        <taxon>Lacertidae</taxon>
        <taxon>Podarcis</taxon>
    </lineage>
</organism>
<name>A0A670JMD5_PODMU</name>
<dbReference type="GeneTree" id="ENSGT00960000190314"/>
<dbReference type="Gene3D" id="2.160.10.10">
    <property type="entry name" value="Hexapeptide repeat proteins"/>
    <property type="match status" value="1"/>
</dbReference>
<protein>
    <recommendedName>
        <fullName evidence="5">Dynactin subunit 6</fullName>
    </recommendedName>
</protein>
<reference evidence="3" key="3">
    <citation type="submission" date="2025-09" db="UniProtKB">
        <authorList>
            <consortium name="Ensembl"/>
        </authorList>
    </citation>
    <scope>IDENTIFICATION</scope>
</reference>
<evidence type="ECO:0000313" key="4">
    <source>
        <dbReference type="Proteomes" id="UP000472272"/>
    </source>
</evidence>